<dbReference type="AlphaFoldDB" id="D4YPX3"/>
<sequence length="79" mass="8015">MFSSDTLLSAEDRLLTRARATTGPSIDLATVETITSKPDAEGWVLGLDQAAALASVAVSGRVVDVLVGPAGAGNTTCRV</sequence>
<organism evidence="1 2">
    <name type="scientific">Brevibacterium mcbrellneri ATCC 49030</name>
    <dbReference type="NCBI Taxonomy" id="585530"/>
    <lineage>
        <taxon>Bacteria</taxon>
        <taxon>Bacillati</taxon>
        <taxon>Actinomycetota</taxon>
        <taxon>Actinomycetes</taxon>
        <taxon>Micrococcales</taxon>
        <taxon>Brevibacteriaceae</taxon>
        <taxon>Brevibacterium</taxon>
    </lineage>
</organism>
<proteinExistence type="predicted"/>
<dbReference type="STRING" id="585530.HMPREF0183_1983"/>
<dbReference type="eggNOG" id="COG0507">
    <property type="taxonomic scope" value="Bacteria"/>
</dbReference>
<protein>
    <submittedName>
        <fullName evidence="1">Uncharacterized protein</fullName>
    </submittedName>
</protein>
<gene>
    <name evidence="1" type="ORF">HMPREF0183_1983</name>
</gene>
<name>D4YPX3_9MICO</name>
<evidence type="ECO:0000313" key="2">
    <source>
        <dbReference type="Proteomes" id="UP000005714"/>
    </source>
</evidence>
<keyword evidence="2" id="KW-1185">Reference proteome</keyword>
<reference evidence="1 2" key="1">
    <citation type="submission" date="2010-04" db="EMBL/GenBank/DDBJ databases">
        <authorList>
            <person name="Qin X."/>
            <person name="Bachman B."/>
            <person name="Battles P."/>
            <person name="Bell A."/>
            <person name="Bess C."/>
            <person name="Bickham C."/>
            <person name="Chaboub L."/>
            <person name="Chen D."/>
            <person name="Coyle M."/>
            <person name="Deiros D.R."/>
            <person name="Dinh H."/>
            <person name="Forbes L."/>
            <person name="Fowler G."/>
            <person name="Francisco L."/>
            <person name="Fu Q."/>
            <person name="Gubbala S."/>
            <person name="Hale W."/>
            <person name="Han Y."/>
            <person name="Hemphill L."/>
            <person name="Highlander S.K."/>
            <person name="Hirani K."/>
            <person name="Hogues M."/>
            <person name="Jackson L."/>
            <person name="Jakkamsetti A."/>
            <person name="Javaid M."/>
            <person name="Jiang H."/>
            <person name="Korchina V."/>
            <person name="Kovar C."/>
            <person name="Lara F."/>
            <person name="Lee S."/>
            <person name="Mata R."/>
            <person name="Mathew T."/>
            <person name="Moen C."/>
            <person name="Morales K."/>
            <person name="Munidasa M."/>
            <person name="Nazareth L."/>
            <person name="Ngo R."/>
            <person name="Nguyen L."/>
            <person name="Okwuonu G."/>
            <person name="Ongeri F."/>
            <person name="Patil S."/>
            <person name="Petrosino J."/>
            <person name="Pham C."/>
            <person name="Pham P."/>
            <person name="Pu L.-L."/>
            <person name="Puazo M."/>
            <person name="Raj R."/>
            <person name="Reid J."/>
            <person name="Rouhana J."/>
            <person name="Saada N."/>
            <person name="Shang Y."/>
            <person name="Simmons D."/>
            <person name="Thornton R."/>
            <person name="Warren J."/>
            <person name="Weissenberger G."/>
            <person name="Zhang J."/>
            <person name="Zhang L."/>
            <person name="Zhou C."/>
            <person name="Zhu D."/>
            <person name="Muzny D."/>
            <person name="Worley K."/>
            <person name="Gibbs R."/>
        </authorList>
    </citation>
    <scope>NUCLEOTIDE SEQUENCE [LARGE SCALE GENOMIC DNA]</scope>
    <source>
        <strain evidence="1 2">ATCC 49030</strain>
    </source>
</reference>
<dbReference type="Proteomes" id="UP000005714">
    <property type="component" value="Unassembled WGS sequence"/>
</dbReference>
<comment type="caution">
    <text evidence="1">The sequence shown here is derived from an EMBL/GenBank/DDBJ whole genome shotgun (WGS) entry which is preliminary data.</text>
</comment>
<accession>D4YPX3</accession>
<dbReference type="EMBL" id="ADNU01000063">
    <property type="protein sequence ID" value="EFG46739.1"/>
    <property type="molecule type" value="Genomic_DNA"/>
</dbReference>
<evidence type="ECO:0000313" key="1">
    <source>
        <dbReference type="EMBL" id="EFG46739.1"/>
    </source>
</evidence>